<comment type="caution">
    <text evidence="2">The sequence shown here is derived from an EMBL/GenBank/DDBJ whole genome shotgun (WGS) entry which is preliminary data.</text>
</comment>
<dbReference type="AlphaFoldDB" id="A0A3N0ZAG1"/>
<keyword evidence="3" id="KW-1185">Reference proteome</keyword>
<dbReference type="EMBL" id="RJVU01000282">
    <property type="protein sequence ID" value="ROL55416.1"/>
    <property type="molecule type" value="Genomic_DNA"/>
</dbReference>
<dbReference type="Proteomes" id="UP000281406">
    <property type="component" value="Unassembled WGS sequence"/>
</dbReference>
<protein>
    <submittedName>
        <fullName evidence="2">Uncharacterized protein</fullName>
    </submittedName>
</protein>
<organism evidence="2 3">
    <name type="scientific">Anabarilius grahami</name>
    <name type="common">Kanglang fish</name>
    <name type="synonym">Barilius grahami</name>
    <dbReference type="NCBI Taxonomy" id="495550"/>
    <lineage>
        <taxon>Eukaryota</taxon>
        <taxon>Metazoa</taxon>
        <taxon>Chordata</taxon>
        <taxon>Craniata</taxon>
        <taxon>Vertebrata</taxon>
        <taxon>Euteleostomi</taxon>
        <taxon>Actinopterygii</taxon>
        <taxon>Neopterygii</taxon>
        <taxon>Teleostei</taxon>
        <taxon>Ostariophysi</taxon>
        <taxon>Cypriniformes</taxon>
        <taxon>Xenocyprididae</taxon>
        <taxon>Xenocypridinae</taxon>
        <taxon>Xenocypridinae incertae sedis</taxon>
        <taxon>Anabarilius</taxon>
    </lineage>
</organism>
<reference evidence="2 3" key="1">
    <citation type="submission" date="2018-10" db="EMBL/GenBank/DDBJ databases">
        <title>Genome assembly for a Yunnan-Guizhou Plateau 3E fish, Anabarilius grahami (Regan), and its evolutionary and genetic applications.</title>
        <authorList>
            <person name="Jiang W."/>
        </authorList>
    </citation>
    <scope>NUCLEOTIDE SEQUENCE [LARGE SCALE GENOMIC DNA]</scope>
    <source>
        <strain evidence="2">AG-KIZ</strain>
        <tissue evidence="2">Muscle</tissue>
    </source>
</reference>
<evidence type="ECO:0000313" key="2">
    <source>
        <dbReference type="EMBL" id="ROL55416.1"/>
    </source>
</evidence>
<evidence type="ECO:0000313" key="3">
    <source>
        <dbReference type="Proteomes" id="UP000281406"/>
    </source>
</evidence>
<feature type="compositionally biased region" description="Basic and acidic residues" evidence="1">
    <location>
        <begin position="190"/>
        <end position="199"/>
    </location>
</feature>
<gene>
    <name evidence="2" type="ORF">DPX16_20792</name>
</gene>
<proteinExistence type="predicted"/>
<accession>A0A3N0ZAG1</accession>
<name>A0A3N0ZAG1_ANAGA</name>
<sequence>MFLNEKDFRKGCTCVSSLMTPQEASSLLDPHLHPWGASQYPSSSPRSSVLHLMTRKPIELSHLEGHLNSLTAPRGGEDRGVRRLPEDYYNRKPIYSSPATTTIVLLSKYPLDIGCQNEGERESIIPNGASLRVAECETWRETEIYDQRVCVTETMHELKCEDGPPHEVEILGCISKHSIAVTPRCYQQHEAPHKTSYPKERRRYGRGGLVNPNGLLLSDYSVRDRTATT</sequence>
<evidence type="ECO:0000256" key="1">
    <source>
        <dbReference type="SAM" id="MobiDB-lite"/>
    </source>
</evidence>
<feature type="region of interest" description="Disordered" evidence="1">
    <location>
        <begin position="190"/>
        <end position="210"/>
    </location>
</feature>